<dbReference type="RefSeq" id="WP_246051512.1">
    <property type="nucleotide sequence ID" value="NZ_MWIN01000012.1"/>
</dbReference>
<dbReference type="GO" id="GO:0006637">
    <property type="term" value="P:acyl-CoA metabolic process"/>
    <property type="evidence" value="ECO:0007669"/>
    <property type="project" value="InterPro"/>
</dbReference>
<feature type="domain" description="Acyl-CoA thioesterase 2 C-terminal" evidence="9">
    <location>
        <begin position="163"/>
        <end position="289"/>
    </location>
</feature>
<comment type="subunit">
    <text evidence="2">Homotetramer.</text>
</comment>
<comment type="similarity">
    <text evidence="1">Belongs to the C/M/P thioester hydrolase family.</text>
</comment>
<evidence type="ECO:0000256" key="4">
    <source>
        <dbReference type="ARBA" id="ARBA00023098"/>
    </source>
</evidence>
<dbReference type="InterPro" id="IPR029069">
    <property type="entry name" value="HotDog_dom_sf"/>
</dbReference>
<evidence type="ECO:0000313" key="12">
    <source>
        <dbReference type="Proteomes" id="UP000295341"/>
    </source>
</evidence>
<dbReference type="InterPro" id="IPR025652">
    <property type="entry name" value="TesB_C"/>
</dbReference>
<gene>
    <name evidence="11" type="ORF">DFR24_0923</name>
</gene>
<dbReference type="FunFam" id="2.40.160.210:FF:000001">
    <property type="entry name" value="Acyl-CoA thioesterase II"/>
    <property type="match status" value="1"/>
</dbReference>
<evidence type="ECO:0000259" key="10">
    <source>
        <dbReference type="Pfam" id="PF13622"/>
    </source>
</evidence>
<comment type="caution">
    <text evidence="11">The sequence shown here is derived from an EMBL/GenBank/DDBJ whole genome shotgun (WGS) entry which is preliminary data.</text>
</comment>
<evidence type="ECO:0000313" key="11">
    <source>
        <dbReference type="EMBL" id="TDU31553.1"/>
    </source>
</evidence>
<comment type="catalytic activity">
    <reaction evidence="6">
        <text>a fatty acyl-CoA + H2O = a fatty acid + CoA + H(+)</text>
        <dbReference type="Rhea" id="RHEA:16781"/>
        <dbReference type="ChEBI" id="CHEBI:15377"/>
        <dbReference type="ChEBI" id="CHEBI:15378"/>
        <dbReference type="ChEBI" id="CHEBI:28868"/>
        <dbReference type="ChEBI" id="CHEBI:57287"/>
        <dbReference type="ChEBI" id="CHEBI:77636"/>
        <dbReference type="EC" id="3.1.2.20"/>
    </reaction>
    <physiologicalReaction direction="left-to-right" evidence="6">
        <dbReference type="Rhea" id="RHEA:16782"/>
    </physiologicalReaction>
</comment>
<accession>A0A4R7PBU4</accession>
<name>A0A4R7PBU4_9GAMM</name>
<dbReference type="CDD" id="cd03445">
    <property type="entry name" value="Thioesterase_II_repeat2"/>
    <property type="match status" value="1"/>
</dbReference>
<keyword evidence="3" id="KW-0378">Hydrolase</keyword>
<organism evidence="11 12">
    <name type="scientific">Panacagrimonas perspica</name>
    <dbReference type="NCBI Taxonomy" id="381431"/>
    <lineage>
        <taxon>Bacteria</taxon>
        <taxon>Pseudomonadati</taxon>
        <taxon>Pseudomonadota</taxon>
        <taxon>Gammaproteobacteria</taxon>
        <taxon>Nevskiales</taxon>
        <taxon>Nevskiaceae</taxon>
        <taxon>Panacagrimonas</taxon>
    </lineage>
</organism>
<keyword evidence="12" id="KW-1185">Reference proteome</keyword>
<dbReference type="GO" id="GO:0009062">
    <property type="term" value="P:fatty acid catabolic process"/>
    <property type="evidence" value="ECO:0007669"/>
    <property type="project" value="TreeGrafter"/>
</dbReference>
<dbReference type="PANTHER" id="PTHR11066">
    <property type="entry name" value="ACYL-COA THIOESTERASE"/>
    <property type="match status" value="1"/>
</dbReference>
<dbReference type="CDD" id="cd03444">
    <property type="entry name" value="Thioesterase_II_repeat1"/>
    <property type="match status" value="1"/>
</dbReference>
<reference evidence="11 12" key="1">
    <citation type="submission" date="2019-03" db="EMBL/GenBank/DDBJ databases">
        <title>Genomic Encyclopedia of Type Strains, Phase IV (KMG-IV): sequencing the most valuable type-strain genomes for metagenomic binning, comparative biology and taxonomic classification.</title>
        <authorList>
            <person name="Goeker M."/>
        </authorList>
    </citation>
    <scope>NUCLEOTIDE SEQUENCE [LARGE SCALE GENOMIC DNA]</scope>
    <source>
        <strain evidence="11 12">DSM 26377</strain>
    </source>
</reference>
<dbReference type="PANTHER" id="PTHR11066:SF34">
    <property type="entry name" value="ACYL-COENZYME A THIOESTERASE 8"/>
    <property type="match status" value="1"/>
</dbReference>
<evidence type="ECO:0000256" key="8">
    <source>
        <dbReference type="ARBA" id="ARBA00079653"/>
    </source>
</evidence>
<sequence>MPHNPGMDRLLQDLVELMSLERLELNLFRGPSRNLGGRSTYGGQIVGQAMVAASHTVEGREPHSLHAYFLLPGDMNLPVVYEVDRLRDGGSFSSRQVQAIQHGRPILSMMASFHKTEDGFEHQASMPDVPPPEALRPWHELVDEWIDKAPDISAEARAALRADFFIEFRPVDPMNPLEPYKRGTRGEMWFRAKGRLPDDPWLHRCVLAYASDWGLLGAALRPYGRRWFESNMMVASIDHALWFHRQARADEWLLYVTDSHAAQSARGLSRGMIFDASGRLIASAAQEGLMRPMESRDTWARSIAPDSVPKA</sequence>
<evidence type="ECO:0000259" key="9">
    <source>
        <dbReference type="Pfam" id="PF02551"/>
    </source>
</evidence>
<dbReference type="EMBL" id="SOBT01000008">
    <property type="protein sequence ID" value="TDU31553.1"/>
    <property type="molecule type" value="Genomic_DNA"/>
</dbReference>
<dbReference type="Pfam" id="PF02551">
    <property type="entry name" value="Acyl_CoA_thio"/>
    <property type="match status" value="1"/>
</dbReference>
<evidence type="ECO:0000256" key="3">
    <source>
        <dbReference type="ARBA" id="ARBA00022801"/>
    </source>
</evidence>
<evidence type="ECO:0000256" key="6">
    <source>
        <dbReference type="ARBA" id="ARBA00050943"/>
    </source>
</evidence>
<dbReference type="Gene3D" id="2.40.160.210">
    <property type="entry name" value="Acyl-CoA thioesterase, double hotdog domain"/>
    <property type="match status" value="1"/>
</dbReference>
<protein>
    <recommendedName>
        <fullName evidence="7">Acyl-CoA thioesterase 2</fullName>
        <ecNumber evidence="5">3.1.2.20</ecNumber>
    </recommendedName>
    <alternativeName>
        <fullName evidence="8">Thioesterase II</fullName>
    </alternativeName>
</protein>
<evidence type="ECO:0000256" key="2">
    <source>
        <dbReference type="ARBA" id="ARBA00011881"/>
    </source>
</evidence>
<evidence type="ECO:0000256" key="1">
    <source>
        <dbReference type="ARBA" id="ARBA00006538"/>
    </source>
</evidence>
<dbReference type="EC" id="3.1.2.20" evidence="5"/>
<evidence type="ECO:0000256" key="7">
    <source>
        <dbReference type="ARBA" id="ARBA00071120"/>
    </source>
</evidence>
<proteinExistence type="inferred from homology"/>
<dbReference type="GO" id="GO:0047617">
    <property type="term" value="F:fatty acyl-CoA hydrolase activity"/>
    <property type="evidence" value="ECO:0007669"/>
    <property type="project" value="UniProtKB-EC"/>
</dbReference>
<dbReference type="Pfam" id="PF13622">
    <property type="entry name" value="4HBT_3"/>
    <property type="match status" value="1"/>
</dbReference>
<dbReference type="AlphaFoldDB" id="A0A4R7PBU4"/>
<feature type="domain" description="Acyl-CoA thioesterase-like N-terminal HotDog" evidence="10">
    <location>
        <begin position="36"/>
        <end position="114"/>
    </location>
</feature>
<dbReference type="Proteomes" id="UP000295341">
    <property type="component" value="Unassembled WGS sequence"/>
</dbReference>
<keyword evidence="4" id="KW-0443">Lipid metabolism</keyword>
<dbReference type="InterPro" id="IPR003703">
    <property type="entry name" value="Acyl_CoA_thio"/>
</dbReference>
<dbReference type="SUPFAM" id="SSF54637">
    <property type="entry name" value="Thioesterase/thiol ester dehydrase-isomerase"/>
    <property type="match status" value="2"/>
</dbReference>
<dbReference type="InterPro" id="IPR042171">
    <property type="entry name" value="Acyl-CoA_hotdog"/>
</dbReference>
<dbReference type="InterPro" id="IPR049449">
    <property type="entry name" value="TesB_ACOT8-like_N"/>
</dbReference>
<evidence type="ECO:0000256" key="5">
    <source>
        <dbReference type="ARBA" id="ARBA00038894"/>
    </source>
</evidence>